<organism evidence="2 3">
    <name type="scientific">Estrella lausannensis</name>
    <dbReference type="NCBI Taxonomy" id="483423"/>
    <lineage>
        <taxon>Bacteria</taxon>
        <taxon>Pseudomonadati</taxon>
        <taxon>Chlamydiota</taxon>
        <taxon>Chlamydiia</taxon>
        <taxon>Parachlamydiales</taxon>
        <taxon>Candidatus Criblamydiaceae</taxon>
        <taxon>Estrella</taxon>
    </lineage>
</organism>
<evidence type="ECO:0000313" key="3">
    <source>
        <dbReference type="Proteomes" id="UP000220251"/>
    </source>
</evidence>
<sequence>MITLETLNSADELYPLLESYNKNGWELDLNVRDVFINEQGRKVSNFYCGRSFSLQALATKQCSTIEKVIRVICGVLATVLTLGLALLLQSVRNLFKEGRKAVGFVTFDQDSGPDRLLNGMGTSSVTAFKVDKTCSPILCGQKDCSLDHGSQHQCKVSTSDGRFHDISLDDITIRDHLEWLNPSIVEADYSHFAHAGDFKL</sequence>
<keyword evidence="3" id="KW-1185">Reference proteome</keyword>
<keyword evidence="1" id="KW-0812">Transmembrane</keyword>
<dbReference type="EMBL" id="CWGJ01000005">
    <property type="protein sequence ID" value="CRX37675.1"/>
    <property type="molecule type" value="Genomic_DNA"/>
</dbReference>
<evidence type="ECO:0000256" key="1">
    <source>
        <dbReference type="SAM" id="Phobius"/>
    </source>
</evidence>
<reference evidence="3" key="1">
    <citation type="submission" date="2015-06" db="EMBL/GenBank/DDBJ databases">
        <authorList>
            <person name="Bertelli C."/>
        </authorList>
    </citation>
    <scope>NUCLEOTIDE SEQUENCE [LARGE SCALE GENOMIC DNA]</scope>
    <source>
        <strain evidence="3">CRIB-30</strain>
    </source>
</reference>
<dbReference type="Proteomes" id="UP000220251">
    <property type="component" value="Unassembled WGS sequence"/>
</dbReference>
<evidence type="ECO:0000313" key="2">
    <source>
        <dbReference type="EMBL" id="CRX37675.1"/>
    </source>
</evidence>
<dbReference type="RefSeq" id="WP_098037535.1">
    <property type="nucleotide sequence ID" value="NZ_CWGJ01000005.1"/>
</dbReference>
<protein>
    <submittedName>
        <fullName evidence="2">Putative membrane protein</fullName>
    </submittedName>
</protein>
<keyword evidence="1" id="KW-0472">Membrane</keyword>
<keyword evidence="1" id="KW-1133">Transmembrane helix</keyword>
<accession>A0A0H5E386</accession>
<feature type="transmembrane region" description="Helical" evidence="1">
    <location>
        <begin position="68"/>
        <end position="88"/>
    </location>
</feature>
<proteinExistence type="predicted"/>
<name>A0A0H5E386_9BACT</name>
<gene>
    <name evidence="2" type="ORF">ELAC_0314</name>
</gene>
<dbReference type="AlphaFoldDB" id="A0A0H5E386"/>